<dbReference type="InterPro" id="IPR036388">
    <property type="entry name" value="WH-like_DNA-bd_sf"/>
</dbReference>
<dbReference type="InterPro" id="IPR006630">
    <property type="entry name" value="La_HTH"/>
</dbReference>
<feature type="compositionally biased region" description="Low complexity" evidence="3">
    <location>
        <begin position="282"/>
        <end position="294"/>
    </location>
</feature>
<feature type="compositionally biased region" description="Low complexity" evidence="3">
    <location>
        <begin position="262"/>
        <end position="273"/>
    </location>
</feature>
<feature type="region of interest" description="Disordered" evidence="3">
    <location>
        <begin position="1"/>
        <end position="144"/>
    </location>
</feature>
<evidence type="ECO:0000256" key="1">
    <source>
        <dbReference type="ARBA" id="ARBA00022884"/>
    </source>
</evidence>
<feature type="compositionally biased region" description="Low complexity" evidence="3">
    <location>
        <begin position="1"/>
        <end position="31"/>
    </location>
</feature>
<dbReference type="SMART" id="SM00715">
    <property type="entry name" value="LA"/>
    <property type="match status" value="1"/>
</dbReference>
<dbReference type="SUPFAM" id="SSF46785">
    <property type="entry name" value="Winged helix' DNA-binding domain"/>
    <property type="match status" value="1"/>
</dbReference>
<dbReference type="PROSITE" id="PS50961">
    <property type="entry name" value="HTH_LA"/>
    <property type="match status" value="1"/>
</dbReference>
<evidence type="ECO:0000259" key="4">
    <source>
        <dbReference type="PROSITE" id="PS50961"/>
    </source>
</evidence>
<feature type="region of interest" description="Disordered" evidence="3">
    <location>
        <begin position="262"/>
        <end position="304"/>
    </location>
</feature>
<dbReference type="EMBL" id="HBGN01030581">
    <property type="protein sequence ID" value="CAD9347047.1"/>
    <property type="molecule type" value="Transcribed_RNA"/>
</dbReference>
<organism evidence="5">
    <name type="scientific">Ditylum brightwellii</name>
    <dbReference type="NCBI Taxonomy" id="49249"/>
    <lineage>
        <taxon>Eukaryota</taxon>
        <taxon>Sar</taxon>
        <taxon>Stramenopiles</taxon>
        <taxon>Ochrophyta</taxon>
        <taxon>Bacillariophyta</taxon>
        <taxon>Mediophyceae</taxon>
        <taxon>Lithodesmiophycidae</taxon>
        <taxon>Lithodesmiales</taxon>
        <taxon>Lithodesmiaceae</taxon>
        <taxon>Ditylum</taxon>
    </lineage>
</organism>
<reference evidence="5" key="1">
    <citation type="submission" date="2021-01" db="EMBL/GenBank/DDBJ databases">
        <authorList>
            <person name="Corre E."/>
            <person name="Pelletier E."/>
            <person name="Niang G."/>
            <person name="Scheremetjew M."/>
            <person name="Finn R."/>
            <person name="Kale V."/>
            <person name="Holt S."/>
            <person name="Cochrane G."/>
            <person name="Meng A."/>
            <person name="Brown T."/>
            <person name="Cohen L."/>
        </authorList>
    </citation>
    <scope>NUCLEOTIDE SEQUENCE</scope>
    <source>
        <strain evidence="5">Pop2</strain>
    </source>
</reference>
<dbReference type="GO" id="GO:0003723">
    <property type="term" value="F:RNA binding"/>
    <property type="evidence" value="ECO:0007669"/>
    <property type="project" value="UniProtKB-UniRule"/>
</dbReference>
<dbReference type="AlphaFoldDB" id="A0A7S1ZSN4"/>
<feature type="domain" description="HTH La-type RNA-binding" evidence="4">
    <location>
        <begin position="151"/>
        <end position="243"/>
    </location>
</feature>
<accession>A0A7S1ZSN4</accession>
<sequence length="304" mass="34138">MTSCVVESAVVEGKEVSSSAAESKEVSSNAAENKEVSKGEKGKKSNRSKEECPTPAETAAKQKRQQAEKEKRAQSSKQHSAQGGRRQRTKKQNGGSWKKLDVDINFSKPNNSNSSSTNSKRHKNASKNKNKSQHKTKSKFRGGRYNDGCKHYHPELQLQDAVSQVEYFFSTQELSRNPFIRRHMDVRGYIPAAIIFNFPSVFHYGIPYHHLLAAVKDHSALLIVDEGNQTFRLKEHWQRWLYPNEDGTKGCAEWIICSESLQDQQSPSSQEQPVMMDHASSHAHSSNNSSTSTHPCTDSETEST</sequence>
<feature type="compositionally biased region" description="Basic residues" evidence="3">
    <location>
        <begin position="119"/>
        <end position="142"/>
    </location>
</feature>
<proteinExistence type="predicted"/>
<evidence type="ECO:0000256" key="2">
    <source>
        <dbReference type="PROSITE-ProRule" id="PRU00332"/>
    </source>
</evidence>
<feature type="compositionally biased region" description="Basic and acidic residues" evidence="3">
    <location>
        <begin position="32"/>
        <end position="52"/>
    </location>
</feature>
<name>A0A7S1ZSN4_9STRA</name>
<keyword evidence="1 2" id="KW-0694">RNA-binding</keyword>
<dbReference type="InterPro" id="IPR036390">
    <property type="entry name" value="WH_DNA-bd_sf"/>
</dbReference>
<dbReference type="Gene3D" id="1.10.10.10">
    <property type="entry name" value="Winged helix-like DNA-binding domain superfamily/Winged helix DNA-binding domain"/>
    <property type="match status" value="1"/>
</dbReference>
<evidence type="ECO:0000313" key="5">
    <source>
        <dbReference type="EMBL" id="CAD9347047.1"/>
    </source>
</evidence>
<gene>
    <name evidence="5" type="ORF">DBRI1063_LOCUS19683</name>
</gene>
<evidence type="ECO:0000256" key="3">
    <source>
        <dbReference type="SAM" id="MobiDB-lite"/>
    </source>
</evidence>
<protein>
    <recommendedName>
        <fullName evidence="4">HTH La-type RNA-binding domain-containing protein</fullName>
    </recommendedName>
</protein>
<feature type="compositionally biased region" description="Low complexity" evidence="3">
    <location>
        <begin position="105"/>
        <end position="118"/>
    </location>
</feature>